<evidence type="ECO:0000313" key="2">
    <source>
        <dbReference type="EMBL" id="EYB94558.1"/>
    </source>
</evidence>
<keyword evidence="3" id="KW-1185">Reference proteome</keyword>
<protein>
    <submittedName>
        <fullName evidence="2">Uncharacterized protein</fullName>
    </submittedName>
</protein>
<sequence>MVNEQDLPKISFVSPSHSEAAEDPHESLKVSAFTLQGKDTRSAWPFEARCTLANAARDDDFKSVLICSCVCLCEELYLFFHVRNAHVRRTKSLCQIRPDAMVNFSLFRIN</sequence>
<gene>
    <name evidence="2" type="primary">Acey_s0170.g262</name>
    <name evidence="2" type="ORF">Y032_0170g262</name>
</gene>
<evidence type="ECO:0000256" key="1">
    <source>
        <dbReference type="SAM" id="MobiDB-lite"/>
    </source>
</evidence>
<feature type="region of interest" description="Disordered" evidence="1">
    <location>
        <begin position="1"/>
        <end position="25"/>
    </location>
</feature>
<organism evidence="2 3">
    <name type="scientific">Ancylostoma ceylanicum</name>
    <dbReference type="NCBI Taxonomy" id="53326"/>
    <lineage>
        <taxon>Eukaryota</taxon>
        <taxon>Metazoa</taxon>
        <taxon>Ecdysozoa</taxon>
        <taxon>Nematoda</taxon>
        <taxon>Chromadorea</taxon>
        <taxon>Rhabditida</taxon>
        <taxon>Rhabditina</taxon>
        <taxon>Rhabditomorpha</taxon>
        <taxon>Strongyloidea</taxon>
        <taxon>Ancylostomatidae</taxon>
        <taxon>Ancylostomatinae</taxon>
        <taxon>Ancylostoma</taxon>
    </lineage>
</organism>
<dbReference type="EMBL" id="JARK01001506">
    <property type="protein sequence ID" value="EYB94558.1"/>
    <property type="molecule type" value="Genomic_DNA"/>
</dbReference>
<dbReference type="Proteomes" id="UP000024635">
    <property type="component" value="Unassembled WGS sequence"/>
</dbReference>
<dbReference type="AlphaFoldDB" id="A0A016SV55"/>
<reference evidence="3" key="1">
    <citation type="journal article" date="2015" name="Nat. Genet.">
        <title>The genome and transcriptome of the zoonotic hookworm Ancylostoma ceylanicum identify infection-specific gene families.</title>
        <authorList>
            <person name="Schwarz E.M."/>
            <person name="Hu Y."/>
            <person name="Antoshechkin I."/>
            <person name="Miller M.M."/>
            <person name="Sternberg P.W."/>
            <person name="Aroian R.V."/>
        </authorList>
    </citation>
    <scope>NUCLEOTIDE SEQUENCE</scope>
    <source>
        <strain evidence="3">HY135</strain>
    </source>
</reference>
<comment type="caution">
    <text evidence="2">The sequence shown here is derived from an EMBL/GenBank/DDBJ whole genome shotgun (WGS) entry which is preliminary data.</text>
</comment>
<name>A0A016SV55_9BILA</name>
<proteinExistence type="predicted"/>
<evidence type="ECO:0000313" key="3">
    <source>
        <dbReference type="Proteomes" id="UP000024635"/>
    </source>
</evidence>
<accession>A0A016SV55</accession>